<dbReference type="PANTHER" id="PTHR20955:SF1">
    <property type="entry name" value="PROTEIN JAGUNAL HOMOLOG 1"/>
    <property type="match status" value="1"/>
</dbReference>
<dbReference type="Ensembl" id="ENSPEMT00000036827.1">
    <property type="protein sequence ID" value="ENSPEMP00000034528.1"/>
    <property type="gene ID" value="ENSPEMG00000024384.1"/>
</dbReference>
<dbReference type="Pfam" id="PF07086">
    <property type="entry name" value="Jagunal"/>
    <property type="match status" value="1"/>
</dbReference>
<evidence type="ECO:0000313" key="10">
    <source>
        <dbReference type="Proteomes" id="UP000694547"/>
    </source>
</evidence>
<comment type="subcellular location">
    <subcellularLocation>
        <location evidence="1">Endoplasmic reticulum membrane</location>
        <topology evidence="1">Multi-pass membrane protein</topology>
    </subcellularLocation>
</comment>
<accession>A0A8C8UPG0</accession>
<dbReference type="GO" id="GO:0016192">
    <property type="term" value="P:vesicle-mediated transport"/>
    <property type="evidence" value="ECO:0007669"/>
    <property type="project" value="TreeGrafter"/>
</dbReference>
<evidence type="ECO:0000256" key="8">
    <source>
        <dbReference type="SAM" id="MobiDB-lite"/>
    </source>
</evidence>
<reference evidence="9" key="3">
    <citation type="submission" date="2025-09" db="UniProtKB">
        <authorList>
            <consortium name="Ensembl"/>
        </authorList>
    </citation>
    <scope>IDENTIFICATION</scope>
</reference>
<evidence type="ECO:0000256" key="4">
    <source>
        <dbReference type="ARBA" id="ARBA00022824"/>
    </source>
</evidence>
<evidence type="ECO:0000256" key="2">
    <source>
        <dbReference type="ARBA" id="ARBA00008462"/>
    </source>
</evidence>
<dbReference type="GO" id="GO:0038158">
    <property type="term" value="P:granulocyte colony-stimulating factor signaling pathway"/>
    <property type="evidence" value="ECO:0007669"/>
    <property type="project" value="TreeGrafter"/>
</dbReference>
<evidence type="ECO:0000256" key="5">
    <source>
        <dbReference type="ARBA" id="ARBA00022989"/>
    </source>
</evidence>
<evidence type="ECO:0000256" key="1">
    <source>
        <dbReference type="ARBA" id="ARBA00004477"/>
    </source>
</evidence>
<keyword evidence="3" id="KW-0812">Transmembrane</keyword>
<protein>
    <recommendedName>
        <fullName evidence="7">Protein jagunal homolog 1</fullName>
    </recommendedName>
</protein>
<dbReference type="InterPro" id="IPR009787">
    <property type="entry name" value="Jagunal"/>
</dbReference>
<reference evidence="9" key="2">
    <citation type="submission" date="2025-08" db="UniProtKB">
        <authorList>
            <consortium name="Ensembl"/>
        </authorList>
    </citation>
    <scope>IDENTIFICATION</scope>
</reference>
<keyword evidence="4" id="KW-0256">Endoplasmic reticulum</keyword>
<proteinExistence type="inferred from homology"/>
<comment type="similarity">
    <text evidence="2">Belongs to the jagunal family.</text>
</comment>
<dbReference type="GeneTree" id="ENSGT01000000216328"/>
<organism evidence="9 10">
    <name type="scientific">Peromyscus maniculatus bairdii</name>
    <name type="common">Prairie deer mouse</name>
    <dbReference type="NCBI Taxonomy" id="230844"/>
    <lineage>
        <taxon>Eukaryota</taxon>
        <taxon>Metazoa</taxon>
        <taxon>Chordata</taxon>
        <taxon>Craniata</taxon>
        <taxon>Vertebrata</taxon>
        <taxon>Euteleostomi</taxon>
        <taxon>Mammalia</taxon>
        <taxon>Eutheria</taxon>
        <taxon>Euarchontoglires</taxon>
        <taxon>Glires</taxon>
        <taxon>Rodentia</taxon>
        <taxon>Myomorpha</taxon>
        <taxon>Muroidea</taxon>
        <taxon>Cricetidae</taxon>
        <taxon>Neotominae</taxon>
        <taxon>Peromyscus</taxon>
    </lineage>
</organism>
<evidence type="ECO:0000313" key="9">
    <source>
        <dbReference type="Ensembl" id="ENSPEMP00000034528.1"/>
    </source>
</evidence>
<dbReference type="GO" id="GO:0005789">
    <property type="term" value="C:endoplasmic reticulum membrane"/>
    <property type="evidence" value="ECO:0007669"/>
    <property type="project" value="UniProtKB-SubCell"/>
</dbReference>
<keyword evidence="10" id="KW-1185">Reference proteome</keyword>
<dbReference type="AlphaFoldDB" id="A0A8C8UPG0"/>
<reference evidence="9 10" key="1">
    <citation type="submission" date="2018-10" db="EMBL/GenBank/DDBJ databases">
        <title>Improved assembly of the deer mouse Peromyscus maniculatus genome.</title>
        <authorList>
            <person name="Lassance J.-M."/>
            <person name="Hoekstra H.E."/>
        </authorList>
    </citation>
    <scope>NUCLEOTIDE SEQUENCE [LARGE SCALE GENOMIC DNA]</scope>
</reference>
<sequence>MASRAGPRAAGTDGSDFQHRERVAMHYQMRYERDAQTNQEADLRPSGHMAAVGCQDECGTPEALVT</sequence>
<dbReference type="PANTHER" id="PTHR20955">
    <property type="entry name" value="PROTEIN JAGUNAL HOMOLOG 1"/>
    <property type="match status" value="1"/>
</dbReference>
<name>A0A8C8UPG0_PERMB</name>
<evidence type="ECO:0000256" key="3">
    <source>
        <dbReference type="ARBA" id="ARBA00022692"/>
    </source>
</evidence>
<dbReference type="Proteomes" id="UP000694547">
    <property type="component" value="Chromosome 3"/>
</dbReference>
<evidence type="ECO:0000256" key="7">
    <source>
        <dbReference type="ARBA" id="ARBA00039548"/>
    </source>
</evidence>
<dbReference type="GO" id="GO:0007029">
    <property type="term" value="P:endoplasmic reticulum organization"/>
    <property type="evidence" value="ECO:0007669"/>
    <property type="project" value="InterPro"/>
</dbReference>
<keyword evidence="6" id="KW-0472">Membrane</keyword>
<feature type="region of interest" description="Disordered" evidence="8">
    <location>
        <begin position="1"/>
        <end position="23"/>
    </location>
</feature>
<keyword evidence="5" id="KW-1133">Transmembrane helix</keyword>
<evidence type="ECO:0000256" key="6">
    <source>
        <dbReference type="ARBA" id="ARBA00023136"/>
    </source>
</evidence>